<dbReference type="CDD" id="cd04301">
    <property type="entry name" value="NAT_SF"/>
    <property type="match status" value="1"/>
</dbReference>
<comment type="caution">
    <text evidence="2">The sequence shown here is derived from an EMBL/GenBank/DDBJ whole genome shotgun (WGS) entry which is preliminary data.</text>
</comment>
<keyword evidence="2" id="KW-0689">Ribosomal protein</keyword>
<dbReference type="RefSeq" id="WP_304124212.1">
    <property type="nucleotide sequence ID" value="NZ_DYZA01000249.1"/>
</dbReference>
<reference evidence="2" key="1">
    <citation type="journal article" date="2021" name="PeerJ">
        <title>Extensive microbial diversity within the chicken gut microbiome revealed by metagenomics and culture.</title>
        <authorList>
            <person name="Gilroy R."/>
            <person name="Ravi A."/>
            <person name="Getino M."/>
            <person name="Pursley I."/>
            <person name="Horton D.L."/>
            <person name="Alikhan N.F."/>
            <person name="Baker D."/>
            <person name="Gharbi K."/>
            <person name="Hall N."/>
            <person name="Watson M."/>
            <person name="Adriaenssens E.M."/>
            <person name="Foster-Nyarko E."/>
            <person name="Jarju S."/>
            <person name="Secka A."/>
            <person name="Antonio M."/>
            <person name="Oren A."/>
            <person name="Chaudhuri R.R."/>
            <person name="La Ragione R."/>
            <person name="Hildebrand F."/>
            <person name="Pallen M.J."/>
        </authorList>
    </citation>
    <scope>NUCLEOTIDE SEQUENCE</scope>
    <source>
        <strain evidence="2">ChiGjej2B2-19336</strain>
    </source>
</reference>
<reference evidence="2" key="2">
    <citation type="submission" date="2021-09" db="EMBL/GenBank/DDBJ databases">
        <authorList>
            <person name="Gilroy R."/>
        </authorList>
    </citation>
    <scope>NUCLEOTIDE SEQUENCE</scope>
    <source>
        <strain evidence="2">ChiGjej2B2-19336</strain>
    </source>
</reference>
<keyword evidence="2" id="KW-0012">Acyltransferase</keyword>
<dbReference type="EMBL" id="DYZA01000249">
    <property type="protein sequence ID" value="HJD98370.1"/>
    <property type="molecule type" value="Genomic_DNA"/>
</dbReference>
<dbReference type="PANTHER" id="PTHR43617">
    <property type="entry name" value="L-AMINO ACID N-ACETYLTRANSFERASE"/>
    <property type="match status" value="1"/>
</dbReference>
<dbReference type="PROSITE" id="PS51186">
    <property type="entry name" value="GNAT"/>
    <property type="match status" value="1"/>
</dbReference>
<dbReference type="InterPro" id="IPR000182">
    <property type="entry name" value="GNAT_dom"/>
</dbReference>
<proteinExistence type="predicted"/>
<dbReference type="Gene3D" id="3.40.630.30">
    <property type="match status" value="1"/>
</dbReference>
<dbReference type="InterPro" id="IPR050276">
    <property type="entry name" value="MshD_Acetyltransferase"/>
</dbReference>
<protein>
    <submittedName>
        <fullName evidence="2">Ribosomal protein S18-alanine N-acetyltransferase</fullName>
        <ecNumber evidence="2">2.3.1.266</ecNumber>
    </submittedName>
</protein>
<dbReference type="InterPro" id="IPR016181">
    <property type="entry name" value="Acyl_CoA_acyltransferase"/>
</dbReference>
<feature type="domain" description="N-acetyltransferase" evidence="1">
    <location>
        <begin position="2"/>
        <end position="156"/>
    </location>
</feature>
<dbReference type="NCBIfam" id="TIGR01575">
    <property type="entry name" value="rimI"/>
    <property type="match status" value="1"/>
</dbReference>
<dbReference type="InterPro" id="IPR006464">
    <property type="entry name" value="AcTrfase_RimI/Ard1"/>
</dbReference>
<keyword evidence="2" id="KW-0808">Transferase</keyword>
<dbReference type="Pfam" id="PF00583">
    <property type="entry name" value="Acetyltransf_1"/>
    <property type="match status" value="1"/>
</dbReference>
<accession>A0A921AXY8</accession>
<evidence type="ECO:0000313" key="2">
    <source>
        <dbReference type="EMBL" id="HJD98370.1"/>
    </source>
</evidence>
<dbReference type="PANTHER" id="PTHR43617:SF20">
    <property type="entry name" value="N-ALPHA-ACETYLTRANSFERASE RIMI"/>
    <property type="match status" value="1"/>
</dbReference>
<name>A0A921AXY8_9BACT</name>
<dbReference type="GO" id="GO:0008999">
    <property type="term" value="F:protein-N-terminal-alanine acetyltransferase activity"/>
    <property type="evidence" value="ECO:0007669"/>
    <property type="project" value="UniProtKB-EC"/>
</dbReference>
<keyword evidence="2" id="KW-0687">Ribonucleoprotein</keyword>
<dbReference type="GO" id="GO:0005840">
    <property type="term" value="C:ribosome"/>
    <property type="evidence" value="ECO:0007669"/>
    <property type="project" value="UniProtKB-KW"/>
</dbReference>
<dbReference type="EC" id="2.3.1.266" evidence="2"/>
<dbReference type="Proteomes" id="UP000698963">
    <property type="component" value="Unassembled WGS sequence"/>
</dbReference>
<organism evidence="2 3">
    <name type="scientific">Mailhella massiliensis</name>
    <dbReference type="NCBI Taxonomy" id="1903261"/>
    <lineage>
        <taxon>Bacteria</taxon>
        <taxon>Pseudomonadati</taxon>
        <taxon>Thermodesulfobacteriota</taxon>
        <taxon>Desulfovibrionia</taxon>
        <taxon>Desulfovibrionales</taxon>
        <taxon>Desulfovibrionaceae</taxon>
        <taxon>Mailhella</taxon>
    </lineage>
</organism>
<sequence>MEEIRPLELEDMPETAALEKRCFSSSWTVQQFVEAWRQDWFAGYGLFREGRLLGYITLCVLAGELEVLNIALSPEERGRGLSFPLMAHALRDTQEGGHRRAKGLPPEGWETAFLEVRVGNRPARALYARLGFQESGRRRHYYADGEDALIMTLDATGFRLSLAGEKKA</sequence>
<gene>
    <name evidence="2" type="primary">rimI</name>
    <name evidence="2" type="ORF">K8W16_12090</name>
</gene>
<evidence type="ECO:0000259" key="1">
    <source>
        <dbReference type="PROSITE" id="PS51186"/>
    </source>
</evidence>
<dbReference type="SUPFAM" id="SSF55729">
    <property type="entry name" value="Acyl-CoA N-acyltransferases (Nat)"/>
    <property type="match status" value="1"/>
</dbReference>
<evidence type="ECO:0000313" key="3">
    <source>
        <dbReference type="Proteomes" id="UP000698963"/>
    </source>
</evidence>
<dbReference type="AlphaFoldDB" id="A0A921AXY8"/>